<dbReference type="Proteomes" id="UP000061382">
    <property type="component" value="Chromosome"/>
</dbReference>
<proteinExistence type="predicted"/>
<name>A0A0P0CU74_9BACT</name>
<keyword evidence="2" id="KW-1185">Reference proteome</keyword>
<sequence length="244" mass="28940">MKYMINKKEYPLFFLRDVKSLMQQTREFVKVNDDVLVITKNEEFEITIKDSAKDSNFEFSIFKPYILENRVNYTVQFNPINHLRLDIHKVNTTSEFVIDHLKKWTRIIKEYNLIDLSPEEKILSEYEREFYDEFEIVDEDADVLPYNLETQVKIHAFLLHAVNVLRKDEEENSALIIEASDLQNDLPNLTKKNTVKRLSKFFAKVRQKSLPLLKEILVEGKKEIFKRMISSGFDNVVSLIDLIK</sequence>
<dbReference type="PATRIC" id="fig|512763.3.peg.3486"/>
<dbReference type="AlphaFoldDB" id="A0A0P0CU74"/>
<dbReference type="EMBL" id="CP012643">
    <property type="protein sequence ID" value="ALJ00168.1"/>
    <property type="molecule type" value="Genomic_DNA"/>
</dbReference>
<evidence type="ECO:0000313" key="2">
    <source>
        <dbReference type="Proteomes" id="UP000061382"/>
    </source>
</evidence>
<evidence type="ECO:0000313" key="1">
    <source>
        <dbReference type="EMBL" id="ALJ00168.1"/>
    </source>
</evidence>
<protein>
    <submittedName>
        <fullName evidence="1">Uncharacterized protein</fullName>
    </submittedName>
</protein>
<accession>A0A0P0CU74</accession>
<reference evidence="1 2" key="1">
    <citation type="submission" date="2015-08" db="EMBL/GenBank/DDBJ databases">
        <title>Complete genome sequence of Rufibacter tibetensis strain 1351t, a radiation-resistant bacterium from tibet plateau.</title>
        <authorList>
            <person name="Dai J."/>
        </authorList>
    </citation>
    <scope>NUCLEOTIDE SEQUENCE [LARGE SCALE GENOMIC DNA]</scope>
    <source>
        <strain evidence="1 2">1351</strain>
    </source>
</reference>
<gene>
    <name evidence="1" type="ORF">DC20_15850</name>
</gene>
<organism evidence="1 2">
    <name type="scientific">Rufibacter tibetensis</name>
    <dbReference type="NCBI Taxonomy" id="512763"/>
    <lineage>
        <taxon>Bacteria</taxon>
        <taxon>Pseudomonadati</taxon>
        <taxon>Bacteroidota</taxon>
        <taxon>Cytophagia</taxon>
        <taxon>Cytophagales</taxon>
        <taxon>Hymenobacteraceae</taxon>
        <taxon>Rufibacter</taxon>
    </lineage>
</organism>
<dbReference type="KEGG" id="rti:DC20_15850"/>